<dbReference type="GO" id="GO:0042773">
    <property type="term" value="P:ATP synthesis coupled electron transport"/>
    <property type="evidence" value="ECO:0007669"/>
    <property type="project" value="InterPro"/>
</dbReference>
<dbReference type="GO" id="GO:0008137">
    <property type="term" value="F:NADH dehydrogenase (ubiquinone) activity"/>
    <property type="evidence" value="ECO:0007669"/>
    <property type="project" value="InterPro"/>
</dbReference>
<feature type="transmembrane region" description="Helical" evidence="5">
    <location>
        <begin position="321"/>
        <end position="345"/>
    </location>
</feature>
<evidence type="ECO:0000256" key="1">
    <source>
        <dbReference type="ARBA" id="ARBA00004127"/>
    </source>
</evidence>
<dbReference type="InterPro" id="IPR001750">
    <property type="entry name" value="ND/Mrp_TM"/>
</dbReference>
<dbReference type="NCBIfam" id="TIGR01770">
    <property type="entry name" value="NDH_I_N"/>
    <property type="match status" value="1"/>
</dbReference>
<reference evidence="9 10" key="2">
    <citation type="submission" date="2017-08" db="EMBL/GenBank/DDBJ databases">
        <authorList>
            <person name="de Groot N.N."/>
        </authorList>
    </citation>
    <scope>NUCLEOTIDE SEQUENCE [LARGE SCALE GENOMIC DNA]</scope>
    <source>
        <strain evidence="9 10">USBA 78</strain>
    </source>
</reference>
<comment type="subcellular location">
    <subcellularLocation>
        <location evidence="5">Cell membrane</location>
        <topology evidence="5">Multi-pass membrane protein</topology>
    </subcellularLocation>
    <subcellularLocation>
        <location evidence="1">Endomembrane system</location>
        <topology evidence="1">Multi-pass membrane protein</topology>
    </subcellularLocation>
    <subcellularLocation>
        <location evidence="6">Membrane</location>
        <topology evidence="6">Multi-pass membrane protein</topology>
    </subcellularLocation>
</comment>
<accession>A0A154KPM4</accession>
<feature type="transmembrane region" description="Helical" evidence="5">
    <location>
        <begin position="193"/>
        <end position="216"/>
    </location>
</feature>
<evidence type="ECO:0000256" key="6">
    <source>
        <dbReference type="RuleBase" id="RU000320"/>
    </source>
</evidence>
<dbReference type="NCBIfam" id="NF004440">
    <property type="entry name" value="PRK05777.1-3"/>
    <property type="match status" value="1"/>
</dbReference>
<dbReference type="GO" id="GO:0012505">
    <property type="term" value="C:endomembrane system"/>
    <property type="evidence" value="ECO:0007669"/>
    <property type="project" value="UniProtKB-SubCell"/>
</dbReference>
<feature type="domain" description="NADH:quinone oxidoreductase/Mrp antiporter transmembrane" evidence="7">
    <location>
        <begin position="123"/>
        <end position="416"/>
    </location>
</feature>
<dbReference type="HAMAP" id="MF_00445">
    <property type="entry name" value="NDH1_NuoN_1"/>
    <property type="match status" value="1"/>
</dbReference>
<dbReference type="AlphaFoldDB" id="A0A154KPM4"/>
<protein>
    <recommendedName>
        <fullName evidence="5">NADH-quinone oxidoreductase subunit N</fullName>
        <ecNumber evidence="5">7.1.1.-</ecNumber>
    </recommendedName>
    <alternativeName>
        <fullName evidence="5">NADH dehydrogenase I subunit N</fullName>
    </alternativeName>
    <alternativeName>
        <fullName evidence="5">NDH-1 subunit N</fullName>
    </alternativeName>
</protein>
<feature type="transmembrane region" description="Helical" evidence="5">
    <location>
        <begin position="237"/>
        <end position="259"/>
    </location>
</feature>
<keyword evidence="4 5" id="KW-0472">Membrane</keyword>
<comment type="similarity">
    <text evidence="5">Belongs to the complex I subunit 2 family.</text>
</comment>
<evidence type="ECO:0000259" key="7">
    <source>
        <dbReference type="Pfam" id="PF00361"/>
    </source>
</evidence>
<organism evidence="8 11">
    <name type="scientific">Thalassospira xiamenensis</name>
    <dbReference type="NCBI Taxonomy" id="220697"/>
    <lineage>
        <taxon>Bacteria</taxon>
        <taxon>Pseudomonadati</taxon>
        <taxon>Pseudomonadota</taxon>
        <taxon>Alphaproteobacteria</taxon>
        <taxon>Rhodospirillales</taxon>
        <taxon>Thalassospiraceae</taxon>
        <taxon>Thalassospira</taxon>
    </lineage>
</organism>
<dbReference type="Proteomes" id="UP000219068">
    <property type="component" value="Unassembled WGS sequence"/>
</dbReference>
<feature type="transmembrane region" description="Helical" evidence="5">
    <location>
        <begin position="72"/>
        <end position="92"/>
    </location>
</feature>
<sequence length="479" mass="50714">MGVSMLNLGAALPEIFMAVSALALLMLGVFAGKDKAFRTVSWLAVAAQIVALVLVVLGDGGVAFYGQFTADAFAKFTKVMILIGSSIGIVMAMNYAERENMARFEFPILILLATLGMMAMVSATDMLSLYLGLELQSLALYVIAAIRRDTVRATESGLKYFVLGSIASGMLLYGMSMVYGFTGSTNFAVLGDVISAGGLSVGTLVGLAFMFAGLCFKVSAVPFHMWTPDVYEGAPTPVTAFFAVAPKIAGLALFVRVAVGPFAGVVEDWQQIIVLVSILSMAWGSFAALRQDNIKRLMAYSSIGHVGFALVGLAAGTSEGVAGILVYLGIYLVMNLGTFAVILSMRRNDRMVEEITDLAGLAKTKPLMAAVTAILMFSMAGIPPLAGFFGKFYVFKAAVDAGLVTLAVIGLVTSVVSAYYYLRIIKVMYFDEPVEAFDKNGTEMNVIMAVATVILLAFVFFPNPLMDSAGVAATALLGQ</sequence>
<evidence type="ECO:0000256" key="3">
    <source>
        <dbReference type="ARBA" id="ARBA00022989"/>
    </source>
</evidence>
<feature type="transmembrane region" description="Helical" evidence="5">
    <location>
        <begin position="6"/>
        <end position="30"/>
    </location>
</feature>
<feature type="transmembrane region" description="Helical" evidence="5">
    <location>
        <begin position="158"/>
        <end position="181"/>
    </location>
</feature>
<dbReference type="RefSeq" id="WP_062948578.1">
    <property type="nucleotide sequence ID" value="NZ_JALLPZ010000001.1"/>
</dbReference>
<comment type="catalytic activity">
    <reaction evidence="5">
        <text>a quinone + NADH + 5 H(+)(in) = a quinol + NAD(+) + 4 H(+)(out)</text>
        <dbReference type="Rhea" id="RHEA:57888"/>
        <dbReference type="ChEBI" id="CHEBI:15378"/>
        <dbReference type="ChEBI" id="CHEBI:24646"/>
        <dbReference type="ChEBI" id="CHEBI:57540"/>
        <dbReference type="ChEBI" id="CHEBI:57945"/>
        <dbReference type="ChEBI" id="CHEBI:132124"/>
    </reaction>
</comment>
<keyword evidence="2 5" id="KW-0812">Transmembrane</keyword>
<name>A0A154KPM4_9PROT</name>
<keyword evidence="5" id="KW-0874">Quinone</keyword>
<keyword evidence="5" id="KW-0830">Ubiquinone</keyword>
<dbReference type="Proteomes" id="UP000252266">
    <property type="component" value="Unassembled WGS sequence"/>
</dbReference>
<dbReference type="Pfam" id="PF00361">
    <property type="entry name" value="Proton_antipo_M"/>
    <property type="match status" value="1"/>
</dbReference>
<keyword evidence="5" id="KW-1278">Translocase</keyword>
<comment type="subunit">
    <text evidence="5">NDH-1 is composed of 14 different subunits. Subunits NuoA, H, J, K, L, M, N constitute the membrane sector of the complex.</text>
</comment>
<dbReference type="GO" id="GO:0005886">
    <property type="term" value="C:plasma membrane"/>
    <property type="evidence" value="ECO:0007669"/>
    <property type="project" value="UniProtKB-SubCell"/>
</dbReference>
<feature type="transmembrane region" description="Helical" evidence="5">
    <location>
        <begin position="366"/>
        <end position="389"/>
    </location>
</feature>
<keyword evidence="5" id="KW-0520">NAD</keyword>
<evidence type="ECO:0000313" key="10">
    <source>
        <dbReference type="Proteomes" id="UP000219068"/>
    </source>
</evidence>
<dbReference type="GO" id="GO:0048038">
    <property type="term" value="F:quinone binding"/>
    <property type="evidence" value="ECO:0007669"/>
    <property type="project" value="UniProtKB-KW"/>
</dbReference>
<evidence type="ECO:0000313" key="11">
    <source>
        <dbReference type="Proteomes" id="UP000252266"/>
    </source>
</evidence>
<feature type="transmembrane region" description="Helical" evidence="5">
    <location>
        <begin position="401"/>
        <end position="422"/>
    </location>
</feature>
<feature type="transmembrane region" description="Helical" evidence="5">
    <location>
        <begin position="443"/>
        <end position="461"/>
    </location>
</feature>
<feature type="transmembrane region" description="Helical" evidence="5">
    <location>
        <begin position="127"/>
        <end position="146"/>
    </location>
</feature>
<comment type="function">
    <text evidence="5">NDH-1 shuttles electrons from NADH, via FMN and iron-sulfur (Fe-S) centers, to quinones in the respiratory chain. The immediate electron acceptor for the enzyme in this species is believed to be ubiquinone. Couples the redox reaction to proton translocation (for every two electrons transferred, four hydrogen ions are translocated across the cytoplasmic membrane), and thus conserves the redox energy in a proton gradient.</text>
</comment>
<evidence type="ECO:0000256" key="2">
    <source>
        <dbReference type="ARBA" id="ARBA00022692"/>
    </source>
</evidence>
<evidence type="ECO:0000256" key="4">
    <source>
        <dbReference type="ARBA" id="ARBA00023136"/>
    </source>
</evidence>
<feature type="transmembrane region" description="Helical" evidence="5">
    <location>
        <begin position="271"/>
        <end position="290"/>
    </location>
</feature>
<dbReference type="EC" id="7.1.1.-" evidence="5"/>
<evidence type="ECO:0000313" key="8">
    <source>
        <dbReference type="EMBL" id="RCK49701.1"/>
    </source>
</evidence>
<dbReference type="GO" id="GO:0050136">
    <property type="term" value="F:NADH dehydrogenase (quinone) (non-electrogenic) activity"/>
    <property type="evidence" value="ECO:0007669"/>
    <property type="project" value="UniProtKB-UniRule"/>
</dbReference>
<evidence type="ECO:0000256" key="5">
    <source>
        <dbReference type="HAMAP-Rule" id="MF_00445"/>
    </source>
</evidence>
<dbReference type="EMBL" id="JPWJ01000007">
    <property type="protein sequence ID" value="RCK49701.1"/>
    <property type="molecule type" value="Genomic_DNA"/>
</dbReference>
<keyword evidence="3 5" id="KW-1133">Transmembrane helix</keyword>
<proteinExistence type="inferred from homology"/>
<feature type="transmembrane region" description="Helical" evidence="5">
    <location>
        <begin position="297"/>
        <end position="315"/>
    </location>
</feature>
<keyword evidence="5" id="KW-0813">Transport</keyword>
<dbReference type="InterPro" id="IPR010096">
    <property type="entry name" value="NADH-Q_OxRdtase_suN/2"/>
</dbReference>
<gene>
    <name evidence="5" type="primary">nuoN</name>
    <name evidence="9" type="ORF">SAMN05428964_101180</name>
    <name evidence="8" type="ORF">TH44_13940</name>
</gene>
<feature type="transmembrane region" description="Helical" evidence="5">
    <location>
        <begin position="42"/>
        <end position="66"/>
    </location>
</feature>
<evidence type="ECO:0000313" key="9">
    <source>
        <dbReference type="EMBL" id="SOB90137.1"/>
    </source>
</evidence>
<keyword evidence="5" id="KW-1003">Cell membrane</keyword>
<dbReference type="PANTHER" id="PTHR22773">
    <property type="entry name" value="NADH DEHYDROGENASE"/>
    <property type="match status" value="1"/>
</dbReference>
<feature type="transmembrane region" description="Helical" evidence="5">
    <location>
        <begin position="104"/>
        <end position="121"/>
    </location>
</feature>
<dbReference type="EMBL" id="OBMM01000001">
    <property type="protein sequence ID" value="SOB90137.1"/>
    <property type="molecule type" value="Genomic_DNA"/>
</dbReference>
<reference evidence="8 11" key="1">
    <citation type="submission" date="2014-07" db="EMBL/GenBank/DDBJ databases">
        <title>Draft genome sequence of Thalassospira xiamenensis IB13.</title>
        <authorList>
            <person name="Lai Q."/>
            <person name="Shao Z."/>
        </authorList>
    </citation>
    <scope>NUCLEOTIDE SEQUENCE [LARGE SCALE GENOMIC DNA]</scope>
    <source>
        <strain evidence="8 11">IB13</strain>
    </source>
</reference>